<sequence>MAEGEKVKHIKMTYENGNDVSTDDRPSLIQRIRRLSSSGDSSSLIQQESGFFVDQLDVDIGESGQHFTFPCKQWLVQRNTAFDATHRHKSRIASATSNIAIDDEDFEHLLHQEREDTSAEEWKSIKASQGIRTWRRDPKKMETTPLTKTTFDLEGIPFDDAIQLISNLELRKKWDMTFQKVIILEDEGDAHILYCCLRMPRLFRMCDLVISTKNKRYHGDEPCHVTAWCSTSHSSVSEEATATLKRLNVRLSGLVIRPKDDGSQSSKVTLLTRMKITEATSWPLKSTYLNGHPAQWIKQLHEYYREHGIEKVKETDPLMKQNDDEVF</sequence>
<dbReference type="EMBL" id="DS469539">
    <property type="protein sequence ID" value="EDO44995.1"/>
    <property type="molecule type" value="Genomic_DNA"/>
</dbReference>
<dbReference type="InterPro" id="IPR051213">
    <property type="entry name" value="START_lipid_transfer"/>
</dbReference>
<gene>
    <name evidence="2" type="ORF">NEMVEDRAFT_v1g232275</name>
</gene>
<proteinExistence type="predicted"/>
<dbReference type="PhylomeDB" id="A7RUC0"/>
<dbReference type="Proteomes" id="UP000001593">
    <property type="component" value="Unassembled WGS sequence"/>
</dbReference>
<dbReference type="SUPFAM" id="SSF55961">
    <property type="entry name" value="Bet v1-like"/>
    <property type="match status" value="1"/>
</dbReference>
<evidence type="ECO:0000313" key="2">
    <source>
        <dbReference type="EMBL" id="EDO44995.1"/>
    </source>
</evidence>
<evidence type="ECO:0000313" key="3">
    <source>
        <dbReference type="Proteomes" id="UP000001593"/>
    </source>
</evidence>
<dbReference type="Gene3D" id="3.30.530.20">
    <property type="match status" value="1"/>
</dbReference>
<reference evidence="2 3" key="1">
    <citation type="journal article" date="2007" name="Science">
        <title>Sea anemone genome reveals ancestral eumetazoan gene repertoire and genomic organization.</title>
        <authorList>
            <person name="Putnam N.H."/>
            <person name="Srivastava M."/>
            <person name="Hellsten U."/>
            <person name="Dirks B."/>
            <person name="Chapman J."/>
            <person name="Salamov A."/>
            <person name="Terry A."/>
            <person name="Shapiro H."/>
            <person name="Lindquist E."/>
            <person name="Kapitonov V.V."/>
            <person name="Jurka J."/>
            <person name="Genikhovich G."/>
            <person name="Grigoriev I.V."/>
            <person name="Lucas S.M."/>
            <person name="Steele R.E."/>
            <person name="Finnerty J.R."/>
            <person name="Technau U."/>
            <person name="Martindale M.Q."/>
            <person name="Rokhsar D.S."/>
        </authorList>
    </citation>
    <scope>NUCLEOTIDE SEQUENCE [LARGE SCALE GENOMIC DNA]</scope>
    <source>
        <strain evidence="3">CH2 X CH6</strain>
    </source>
</reference>
<organism evidence="2 3">
    <name type="scientific">Nematostella vectensis</name>
    <name type="common">Starlet sea anemone</name>
    <dbReference type="NCBI Taxonomy" id="45351"/>
    <lineage>
        <taxon>Eukaryota</taxon>
        <taxon>Metazoa</taxon>
        <taxon>Cnidaria</taxon>
        <taxon>Anthozoa</taxon>
        <taxon>Hexacorallia</taxon>
        <taxon>Actiniaria</taxon>
        <taxon>Edwardsiidae</taxon>
        <taxon>Nematostella</taxon>
    </lineage>
</organism>
<dbReference type="PANTHER" id="PTHR19308">
    <property type="entry name" value="PHOSPHATIDYLCHOLINE TRANSFER PROTEIN"/>
    <property type="match status" value="1"/>
</dbReference>
<dbReference type="InterPro" id="IPR023393">
    <property type="entry name" value="START-like_dom_sf"/>
</dbReference>
<accession>A7RUC0</accession>
<dbReference type="CDD" id="cd00177">
    <property type="entry name" value="START"/>
    <property type="match status" value="1"/>
</dbReference>
<dbReference type="PANTHER" id="PTHR19308:SF8">
    <property type="entry name" value="STAR-RELATED LIPID TRANSFER PROTEIN 7, MITOCHONDRIAL"/>
    <property type="match status" value="1"/>
</dbReference>
<dbReference type="GO" id="GO:0008289">
    <property type="term" value="F:lipid binding"/>
    <property type="evidence" value="ECO:0007669"/>
    <property type="project" value="InterPro"/>
</dbReference>
<dbReference type="InterPro" id="IPR002913">
    <property type="entry name" value="START_lipid-bd_dom"/>
</dbReference>
<name>A7RUC0_NEMVE</name>
<evidence type="ECO:0000259" key="1">
    <source>
        <dbReference type="PROSITE" id="PS50848"/>
    </source>
</evidence>
<keyword evidence="3" id="KW-1185">Reference proteome</keyword>
<feature type="domain" description="START" evidence="1">
    <location>
        <begin position="117"/>
        <end position="290"/>
    </location>
</feature>
<dbReference type="PROSITE" id="PS50848">
    <property type="entry name" value="START"/>
    <property type="match status" value="1"/>
</dbReference>
<dbReference type="AlphaFoldDB" id="A7RUC0"/>
<dbReference type="HOGENOM" id="CLU_850730_0_0_1"/>
<dbReference type="InParanoid" id="A7RUC0"/>
<protein>
    <recommendedName>
        <fullName evidence="1">START domain-containing protein</fullName>
    </recommendedName>
</protein>
<dbReference type="GO" id="GO:0005737">
    <property type="term" value="C:cytoplasm"/>
    <property type="evidence" value="ECO:0007669"/>
    <property type="project" value="UniProtKB-ARBA"/>
</dbReference>
<dbReference type="eggNOG" id="KOG2761">
    <property type="taxonomic scope" value="Eukaryota"/>
</dbReference>